<sequence>MTNSSVPDTGRIASEINSLRADVSLRLARLERDLGTTAATAKKTLEALQRLSAEFDRERTVQLAHHRIGELTQQMERRFGDRARARRLAESVINEIAMDAVQSGFIDRDSLREYTTQVALATPGYWLAPAALMFASTYLKDHERYELASRTALPLDEARTRLFMALALTRADDEKGAAFWLEGYLQTVDPEALDRDFLVLLDAVASGALGRSCRTHAEEALSRWRREMFTDETNRVQVAKLIELFADETPHLDDATPTLAECASDWPKVAEAYRQSRSCLYVADRLREELLGTANGIVTGAYGDGIVHSALDHLVNQQSDDEAALQREIDVQKRIIEYGGDVVRAAEGDRSPAANTTMDLPTLLTHAAFPSAAEHTQLGAEAKRLAVSCARDWITAAGETVSMRSRQRRPADVVVHVGHWQHALPTDPASPVSGKKLAAELGDHLLNVRRMRRTLNVAVVLGCLVLFVAVTLGMPLFVGSGYVISAVLAALLTVGAARLALGRLRKRVPPIEAENDYYRASRTREAQERLEAVVREHEECRMLWARAETQGLPALVAVLDEIETRSASAAPPTVMLSPGWTRVDGHESPGRGDTARHTAAGPAPVVEEAVEHAEKHTR</sequence>
<reference evidence="4" key="1">
    <citation type="journal article" date="2019" name="Int. J. Syst. Evol. Microbiol.">
        <title>The Global Catalogue of Microorganisms (GCM) 10K type strain sequencing project: providing services to taxonomists for standard genome sequencing and annotation.</title>
        <authorList>
            <consortium name="The Broad Institute Genomics Platform"/>
            <consortium name="The Broad Institute Genome Sequencing Center for Infectious Disease"/>
            <person name="Wu L."/>
            <person name="Ma J."/>
        </authorList>
    </citation>
    <scope>NUCLEOTIDE SEQUENCE [LARGE SCALE GENOMIC DNA]</scope>
    <source>
        <strain evidence="4">CGMCC 4.7304</strain>
    </source>
</reference>
<accession>A0ABV9SJD6</accession>
<keyword evidence="2" id="KW-1133">Transmembrane helix</keyword>
<feature type="region of interest" description="Disordered" evidence="1">
    <location>
        <begin position="578"/>
        <end position="618"/>
    </location>
</feature>
<gene>
    <name evidence="3" type="ORF">ACFPCZ_07045</name>
</gene>
<feature type="compositionally biased region" description="Basic and acidic residues" evidence="1">
    <location>
        <begin position="609"/>
        <end position="618"/>
    </location>
</feature>
<dbReference type="Proteomes" id="UP001595858">
    <property type="component" value="Unassembled WGS sequence"/>
</dbReference>
<keyword evidence="2" id="KW-0472">Membrane</keyword>
<feature type="transmembrane region" description="Helical" evidence="2">
    <location>
        <begin position="482"/>
        <end position="501"/>
    </location>
</feature>
<keyword evidence="4" id="KW-1185">Reference proteome</keyword>
<evidence type="ECO:0000256" key="2">
    <source>
        <dbReference type="SAM" id="Phobius"/>
    </source>
</evidence>
<keyword evidence="2" id="KW-0812">Transmembrane</keyword>
<dbReference type="EMBL" id="JBHSIY010000006">
    <property type="protein sequence ID" value="MFC4866382.1"/>
    <property type="molecule type" value="Genomic_DNA"/>
</dbReference>
<feature type="transmembrane region" description="Helical" evidence="2">
    <location>
        <begin position="455"/>
        <end position="476"/>
    </location>
</feature>
<proteinExistence type="predicted"/>
<evidence type="ECO:0000313" key="3">
    <source>
        <dbReference type="EMBL" id="MFC4866382.1"/>
    </source>
</evidence>
<protein>
    <submittedName>
        <fullName evidence="3">Uncharacterized protein</fullName>
    </submittedName>
</protein>
<evidence type="ECO:0000313" key="4">
    <source>
        <dbReference type="Proteomes" id="UP001595858"/>
    </source>
</evidence>
<organism evidence="3 4">
    <name type="scientific">Streptomonospora arabica</name>
    <dbReference type="NCBI Taxonomy" id="412417"/>
    <lineage>
        <taxon>Bacteria</taxon>
        <taxon>Bacillati</taxon>
        <taxon>Actinomycetota</taxon>
        <taxon>Actinomycetes</taxon>
        <taxon>Streptosporangiales</taxon>
        <taxon>Nocardiopsidaceae</taxon>
        <taxon>Streptomonospora</taxon>
    </lineage>
</organism>
<dbReference type="RefSeq" id="WP_344140042.1">
    <property type="nucleotide sequence ID" value="NZ_BAAAQI010000001.1"/>
</dbReference>
<name>A0ABV9SJD6_9ACTN</name>
<comment type="caution">
    <text evidence="3">The sequence shown here is derived from an EMBL/GenBank/DDBJ whole genome shotgun (WGS) entry which is preliminary data.</text>
</comment>
<evidence type="ECO:0000256" key="1">
    <source>
        <dbReference type="SAM" id="MobiDB-lite"/>
    </source>
</evidence>
<feature type="compositionally biased region" description="Basic and acidic residues" evidence="1">
    <location>
        <begin position="583"/>
        <end position="596"/>
    </location>
</feature>